<comment type="function">
    <text evidence="9">Involved in cytokinin biosynthesis. Catalyzes the transfer of an isopentenyl group from dimethylallyl diphosphate (DMAPP) to ATP and ADP.</text>
</comment>
<sequence>MEFAVSSMTASRLPMSSPLLARMRKWSIIRSSIQSTYSTLGSERGSGVELNKDSAAIITNTTGRVENQVNKKKTVFILGATATGKSKLSVDLASHFDAEIINSDKIQVYKGLDIVTNKIPEDNRKGIPHHLLGFMDPEADFTAQDFCNHVCKAMTHITEYNGRVPIIVGGSNNFIRALVEDPHSSFKANYDSCFLWMDVALPVLYKHVGKRVDQMVKAGLVDEVRETAVSGSDYTRGVWRAIGLPEMHEFYYAEKTMSDENTKKMLLDAAIDRIKENTCRLVDAQLGKIDRMIHELGWKIHRIDATCVVEKSEDEAVEAWNKVVLKPSIEIVRGFLEG</sequence>
<evidence type="ECO:0000256" key="1">
    <source>
        <dbReference type="ARBA" id="ARBA00005842"/>
    </source>
</evidence>
<dbReference type="PANTHER" id="PTHR11088:SF88">
    <property type="entry name" value="ADENYLATE ISOPENTENYLTRANSFERASE"/>
    <property type="match status" value="1"/>
</dbReference>
<evidence type="ECO:0000256" key="8">
    <source>
        <dbReference type="ARBA" id="ARBA00052386"/>
    </source>
</evidence>
<dbReference type="FunFam" id="1.10.287.890:FF:000002">
    <property type="entry name" value="Adenylate isopentenyltransferase 5, chloroplastic"/>
    <property type="match status" value="1"/>
</dbReference>
<dbReference type="SUPFAM" id="SSF52540">
    <property type="entry name" value="P-loop containing nucleoside triphosphate hydrolases"/>
    <property type="match status" value="1"/>
</dbReference>
<dbReference type="GO" id="GO:0006400">
    <property type="term" value="P:tRNA modification"/>
    <property type="evidence" value="ECO:0000318"/>
    <property type="project" value="GO_Central"/>
</dbReference>
<dbReference type="InParanoid" id="B9RZC3"/>
<evidence type="ECO:0000256" key="9">
    <source>
        <dbReference type="ARBA" id="ARBA00055191"/>
    </source>
</evidence>
<evidence type="ECO:0000256" key="10">
    <source>
        <dbReference type="ARBA" id="ARBA00066838"/>
    </source>
</evidence>
<protein>
    <recommendedName>
        <fullName evidence="10">adenylate dimethylallyltransferase (ADP/ATP-dependent)</fullName>
        <ecNumber evidence="10">2.5.1.112</ecNumber>
    </recommendedName>
</protein>
<evidence type="ECO:0000256" key="4">
    <source>
        <dbReference type="ARBA" id="ARBA00022741"/>
    </source>
</evidence>
<dbReference type="GO" id="GO:0009691">
    <property type="term" value="P:cytokinin biosynthetic process"/>
    <property type="evidence" value="ECO:0000318"/>
    <property type="project" value="GO_Central"/>
</dbReference>
<dbReference type="InterPro" id="IPR027417">
    <property type="entry name" value="P-loop_NTPase"/>
</dbReference>
<dbReference type="EC" id="2.5.1.112" evidence="10"/>
<keyword evidence="5" id="KW-0067">ATP-binding</keyword>
<keyword evidence="6" id="KW-0809">Transit peptide</keyword>
<name>B9RZC3_RICCO</name>
<keyword evidence="4" id="KW-0547">Nucleotide-binding</keyword>
<dbReference type="Gene3D" id="3.40.50.300">
    <property type="entry name" value="P-loop containing nucleotide triphosphate hydrolases"/>
    <property type="match status" value="1"/>
</dbReference>
<comment type="catalytic activity">
    <reaction evidence="7">
        <text>dimethylallyl diphosphate + ATP = N(6)-(dimethylallyl)adenosine 5'-triphosphate + diphosphate</text>
        <dbReference type="Rhea" id="RHEA:36331"/>
        <dbReference type="ChEBI" id="CHEBI:30616"/>
        <dbReference type="ChEBI" id="CHEBI:33019"/>
        <dbReference type="ChEBI" id="CHEBI:57623"/>
        <dbReference type="ChEBI" id="CHEBI:73532"/>
        <dbReference type="EC" id="2.5.1.112"/>
    </reaction>
</comment>
<proteinExistence type="inferred from homology"/>
<keyword evidence="3" id="KW-0203">Cytokinin biosynthesis</keyword>
<keyword evidence="12" id="KW-1185">Reference proteome</keyword>
<reference evidence="12" key="1">
    <citation type="journal article" date="2010" name="Nat. Biotechnol.">
        <title>Draft genome sequence of the oilseed species Ricinus communis.</title>
        <authorList>
            <person name="Chan A.P."/>
            <person name="Crabtree J."/>
            <person name="Zhao Q."/>
            <person name="Lorenzi H."/>
            <person name="Orvis J."/>
            <person name="Puiu D."/>
            <person name="Melake-Berhan A."/>
            <person name="Jones K.M."/>
            <person name="Redman J."/>
            <person name="Chen G."/>
            <person name="Cahoon E.B."/>
            <person name="Gedil M."/>
            <person name="Stanke M."/>
            <person name="Haas B.J."/>
            <person name="Wortman J.R."/>
            <person name="Fraser-Liggett C.M."/>
            <person name="Ravel J."/>
            <person name="Rabinowicz P.D."/>
        </authorList>
    </citation>
    <scope>NUCLEOTIDE SEQUENCE [LARGE SCALE GENOMIC DNA]</scope>
    <source>
        <strain evidence="12">cv. Hale</strain>
    </source>
</reference>
<keyword evidence="2 11" id="KW-0808">Transferase</keyword>
<dbReference type="Gene3D" id="1.10.287.890">
    <property type="entry name" value="Crystal structure of tRNA isopentenylpyrophosphate transferase (bh2366) domain"/>
    <property type="match status" value="1"/>
</dbReference>
<dbReference type="GO" id="GO:0005739">
    <property type="term" value="C:mitochondrion"/>
    <property type="evidence" value="ECO:0000318"/>
    <property type="project" value="GO_Central"/>
</dbReference>
<dbReference type="PANTHER" id="PTHR11088">
    <property type="entry name" value="TRNA DIMETHYLALLYLTRANSFERASE"/>
    <property type="match status" value="1"/>
</dbReference>
<dbReference type="GO" id="GO:0052622">
    <property type="term" value="F:ATP/ADP dimethylallyltransferase activity"/>
    <property type="evidence" value="ECO:0007669"/>
    <property type="project" value="UniProtKB-EC"/>
</dbReference>
<dbReference type="AlphaFoldDB" id="B9RZC3"/>
<evidence type="ECO:0000313" key="12">
    <source>
        <dbReference type="Proteomes" id="UP000008311"/>
    </source>
</evidence>
<dbReference type="eggNOG" id="KOG1384">
    <property type="taxonomic scope" value="Eukaryota"/>
</dbReference>
<dbReference type="InterPro" id="IPR039657">
    <property type="entry name" value="Dimethylallyltransferase"/>
</dbReference>
<gene>
    <name evidence="11" type="ORF">RCOM_0937910</name>
</gene>
<dbReference type="STRING" id="3988.B9RZC3"/>
<dbReference type="Proteomes" id="UP000008311">
    <property type="component" value="Unassembled WGS sequence"/>
</dbReference>
<dbReference type="GO" id="GO:0009824">
    <property type="term" value="F:AMP dimethylallyltransferase activity"/>
    <property type="evidence" value="ECO:0007669"/>
    <property type="project" value="UniProtKB-ARBA"/>
</dbReference>
<comment type="similarity">
    <text evidence="1">Belongs to the IPP transferase family.</text>
</comment>
<dbReference type="Pfam" id="PF01715">
    <property type="entry name" value="IPPT"/>
    <property type="match status" value="2"/>
</dbReference>
<accession>B9RZC3</accession>
<dbReference type="GO" id="GO:0005524">
    <property type="term" value="F:ATP binding"/>
    <property type="evidence" value="ECO:0007669"/>
    <property type="project" value="UniProtKB-KW"/>
</dbReference>
<evidence type="ECO:0000256" key="2">
    <source>
        <dbReference type="ARBA" id="ARBA00022679"/>
    </source>
</evidence>
<evidence type="ECO:0000256" key="7">
    <source>
        <dbReference type="ARBA" id="ARBA00051744"/>
    </source>
</evidence>
<comment type="catalytic activity">
    <reaction evidence="8">
        <text>dimethylallyl diphosphate + ADP = N(6)-(dimethylallyl)adenosine 5'-diphosphate + diphosphate</text>
        <dbReference type="Rhea" id="RHEA:36327"/>
        <dbReference type="ChEBI" id="CHEBI:33019"/>
        <dbReference type="ChEBI" id="CHEBI:57623"/>
        <dbReference type="ChEBI" id="CHEBI:73533"/>
        <dbReference type="ChEBI" id="CHEBI:456216"/>
        <dbReference type="EC" id="2.5.1.112"/>
    </reaction>
</comment>
<dbReference type="GO" id="GO:0052381">
    <property type="term" value="F:tRNA dimethylallyltransferase activity"/>
    <property type="evidence" value="ECO:0000318"/>
    <property type="project" value="GO_Central"/>
</dbReference>
<evidence type="ECO:0000256" key="3">
    <source>
        <dbReference type="ARBA" id="ARBA00022712"/>
    </source>
</evidence>
<evidence type="ECO:0000256" key="6">
    <source>
        <dbReference type="ARBA" id="ARBA00022946"/>
    </source>
</evidence>
<evidence type="ECO:0000313" key="11">
    <source>
        <dbReference type="EMBL" id="EEF43303.1"/>
    </source>
</evidence>
<evidence type="ECO:0000256" key="5">
    <source>
        <dbReference type="ARBA" id="ARBA00022840"/>
    </source>
</evidence>
<dbReference type="EMBL" id="EQ973834">
    <property type="protein sequence ID" value="EEF43303.1"/>
    <property type="molecule type" value="Genomic_DNA"/>
</dbReference>
<organism evidence="11 12">
    <name type="scientific">Ricinus communis</name>
    <name type="common">Castor bean</name>
    <dbReference type="NCBI Taxonomy" id="3988"/>
    <lineage>
        <taxon>Eukaryota</taxon>
        <taxon>Viridiplantae</taxon>
        <taxon>Streptophyta</taxon>
        <taxon>Embryophyta</taxon>
        <taxon>Tracheophyta</taxon>
        <taxon>Spermatophyta</taxon>
        <taxon>Magnoliopsida</taxon>
        <taxon>eudicotyledons</taxon>
        <taxon>Gunneridae</taxon>
        <taxon>Pentapetalae</taxon>
        <taxon>rosids</taxon>
        <taxon>fabids</taxon>
        <taxon>Malpighiales</taxon>
        <taxon>Euphorbiaceae</taxon>
        <taxon>Acalyphoideae</taxon>
        <taxon>Acalypheae</taxon>
        <taxon>Ricinus</taxon>
    </lineage>
</organism>